<sequence>MIFLSALYRVEAVCQLHQNYPFYIYKPSDQAQILISSEHGSPTFSMARTARKDTDRPPRK</sequence>
<proteinExistence type="predicted"/>
<name>A0A0C3AN15_SERVB</name>
<gene>
    <name evidence="1" type="ORF">M408DRAFT_129047</name>
</gene>
<reference evidence="1 2" key="1">
    <citation type="submission" date="2014-04" db="EMBL/GenBank/DDBJ databases">
        <authorList>
            <consortium name="DOE Joint Genome Institute"/>
            <person name="Kuo A."/>
            <person name="Zuccaro A."/>
            <person name="Kohler A."/>
            <person name="Nagy L.G."/>
            <person name="Floudas D."/>
            <person name="Copeland A."/>
            <person name="Barry K.W."/>
            <person name="Cichocki N."/>
            <person name="Veneault-Fourrey C."/>
            <person name="LaButti K."/>
            <person name="Lindquist E.A."/>
            <person name="Lipzen A."/>
            <person name="Lundell T."/>
            <person name="Morin E."/>
            <person name="Murat C."/>
            <person name="Sun H."/>
            <person name="Tunlid A."/>
            <person name="Henrissat B."/>
            <person name="Grigoriev I.V."/>
            <person name="Hibbett D.S."/>
            <person name="Martin F."/>
            <person name="Nordberg H.P."/>
            <person name="Cantor M.N."/>
            <person name="Hua S.X."/>
        </authorList>
    </citation>
    <scope>NUCLEOTIDE SEQUENCE [LARGE SCALE GENOMIC DNA]</scope>
    <source>
        <strain evidence="1 2">MAFF 305830</strain>
    </source>
</reference>
<reference evidence="2" key="2">
    <citation type="submission" date="2015-01" db="EMBL/GenBank/DDBJ databases">
        <title>Evolutionary Origins and Diversification of the Mycorrhizal Mutualists.</title>
        <authorList>
            <consortium name="DOE Joint Genome Institute"/>
            <consortium name="Mycorrhizal Genomics Consortium"/>
            <person name="Kohler A."/>
            <person name="Kuo A."/>
            <person name="Nagy L.G."/>
            <person name="Floudas D."/>
            <person name="Copeland A."/>
            <person name="Barry K.W."/>
            <person name="Cichocki N."/>
            <person name="Veneault-Fourrey C."/>
            <person name="LaButti K."/>
            <person name="Lindquist E.A."/>
            <person name="Lipzen A."/>
            <person name="Lundell T."/>
            <person name="Morin E."/>
            <person name="Murat C."/>
            <person name="Riley R."/>
            <person name="Ohm R."/>
            <person name="Sun H."/>
            <person name="Tunlid A."/>
            <person name="Henrissat B."/>
            <person name="Grigoriev I.V."/>
            <person name="Hibbett D.S."/>
            <person name="Martin F."/>
        </authorList>
    </citation>
    <scope>NUCLEOTIDE SEQUENCE [LARGE SCALE GENOMIC DNA]</scope>
    <source>
        <strain evidence="2">MAFF 305830</strain>
    </source>
</reference>
<dbReference type="AlphaFoldDB" id="A0A0C3AN15"/>
<protein>
    <submittedName>
        <fullName evidence="1">Uncharacterized protein</fullName>
    </submittedName>
</protein>
<evidence type="ECO:0000313" key="2">
    <source>
        <dbReference type="Proteomes" id="UP000054097"/>
    </source>
</evidence>
<accession>A0A0C3AN15</accession>
<keyword evidence="2" id="KW-1185">Reference proteome</keyword>
<dbReference type="EMBL" id="KN824416">
    <property type="protein sequence ID" value="KIM20641.1"/>
    <property type="molecule type" value="Genomic_DNA"/>
</dbReference>
<evidence type="ECO:0000313" key="1">
    <source>
        <dbReference type="EMBL" id="KIM20641.1"/>
    </source>
</evidence>
<dbReference type="Proteomes" id="UP000054097">
    <property type="component" value="Unassembled WGS sequence"/>
</dbReference>
<organism evidence="1 2">
    <name type="scientific">Serendipita vermifera MAFF 305830</name>
    <dbReference type="NCBI Taxonomy" id="933852"/>
    <lineage>
        <taxon>Eukaryota</taxon>
        <taxon>Fungi</taxon>
        <taxon>Dikarya</taxon>
        <taxon>Basidiomycota</taxon>
        <taxon>Agaricomycotina</taxon>
        <taxon>Agaricomycetes</taxon>
        <taxon>Sebacinales</taxon>
        <taxon>Serendipitaceae</taxon>
        <taxon>Serendipita</taxon>
    </lineage>
</organism>
<dbReference type="HOGENOM" id="CLU_2943258_0_0_1"/>